<dbReference type="PANTHER" id="PTHR11108">
    <property type="entry name" value="FERROCHELATASE"/>
    <property type="match status" value="1"/>
</dbReference>
<keyword evidence="4 9" id="KW-0408">Iron</keyword>
<keyword evidence="7 9" id="KW-0627">Porphyrin biosynthesis</keyword>
<feature type="compositionally biased region" description="Polar residues" evidence="10">
    <location>
        <begin position="121"/>
        <end position="131"/>
    </location>
</feature>
<dbReference type="NCBIfam" id="TIGR00109">
    <property type="entry name" value="hemH"/>
    <property type="match status" value="1"/>
</dbReference>
<name>W7TUI8_9STRA</name>
<evidence type="ECO:0000256" key="2">
    <source>
        <dbReference type="ARBA" id="ARBA00004943"/>
    </source>
</evidence>
<dbReference type="SUPFAM" id="SSF53800">
    <property type="entry name" value="Chelatase"/>
    <property type="match status" value="1"/>
</dbReference>
<protein>
    <recommendedName>
        <fullName evidence="9">Ferrochelatase</fullName>
        <ecNumber evidence="9">4.98.1.1</ecNumber>
    </recommendedName>
</protein>
<evidence type="ECO:0000256" key="6">
    <source>
        <dbReference type="ARBA" id="ARBA00023239"/>
    </source>
</evidence>
<dbReference type="PANTHER" id="PTHR11108:SF1">
    <property type="entry name" value="FERROCHELATASE, MITOCHONDRIAL"/>
    <property type="match status" value="1"/>
</dbReference>
<sequence length="560" mass="61161">MVTRQLLCTRSTKSGQGRDERKYKAGDRMSSTGHVLTWGSCFLLTGSLLLATTAEAFFFRSSCSRTPSLSAFSKGGRGRTAASPIVLPTLPVSRVNAGLTVRQSTGSSSTSSGNTMKSSNPNSNSMEGQKSTRLDAAATMDPPTTGSGLRRRIRPEIQLPAPHVNDKPDVKLGVLLLQLGGPERMEDVEGFLYNLFADPDIIRLPGLISGLQKPLAYVISKRRAPKSKAAYESIGGGSPIVRYTQAQAEGVERVLQEMGLDAKCYVAMRYWHPFTDEAMEQMIKDGVNSLVIVPLYPQFSISTSGSSLRVLQDLFFKDSPRWNQVSHTVVPAWYDRPGYVQAMGRLISKELAQFTQEQRAEGGLHVLFSAHGVPQRYIEMGDPYQQQIQQCVDLIAQEYAAPDVTTHLSYQSRVGPIEWLRPYTDDTLEELGAAGVKNLVVVPISFVSEHIETLEEIDIEYRELAHENGITNWRRVPALNTEPGFIEDLAHMVVEALQEPAISVTEACALNNLDIMPMGGDKDGGEDGKGLDGRLAVLGLASGVVLDLFSGRGGLAHLLH</sequence>
<dbReference type="Proteomes" id="UP000019335">
    <property type="component" value="Chromosome 7"/>
</dbReference>
<feature type="compositionally biased region" description="Low complexity" evidence="10">
    <location>
        <begin position="104"/>
        <end position="120"/>
    </location>
</feature>
<dbReference type="Gene3D" id="3.40.50.1400">
    <property type="match status" value="2"/>
</dbReference>
<comment type="caution">
    <text evidence="12">The sequence shown here is derived from an EMBL/GenBank/DDBJ whole genome shotgun (WGS) entry which is preliminary data.</text>
</comment>
<dbReference type="OrthoDB" id="1323at2759"/>
<keyword evidence="6 9" id="KW-0456">Lyase</keyword>
<reference evidence="12 13" key="1">
    <citation type="journal article" date="2014" name="Mol. Plant">
        <title>Chromosome Scale Genome Assembly and Transcriptome Profiling of Nannochloropsis gaditana in Nitrogen Depletion.</title>
        <authorList>
            <person name="Corteggiani Carpinelli E."/>
            <person name="Telatin A."/>
            <person name="Vitulo N."/>
            <person name="Forcato C."/>
            <person name="D'Angelo M."/>
            <person name="Schiavon R."/>
            <person name="Vezzi A."/>
            <person name="Giacometti G.M."/>
            <person name="Morosinotto T."/>
            <person name="Valle G."/>
        </authorList>
    </citation>
    <scope>NUCLEOTIDE SEQUENCE [LARGE SCALE GENOMIC DNA]</scope>
    <source>
        <strain evidence="12 13">B-31</strain>
    </source>
</reference>
<gene>
    <name evidence="12" type="ORF">Naga_100010g10</name>
</gene>
<evidence type="ECO:0000256" key="3">
    <source>
        <dbReference type="ARBA" id="ARBA00007718"/>
    </source>
</evidence>
<dbReference type="EC" id="4.98.1.1" evidence="9"/>
<organism evidence="12 13">
    <name type="scientific">Nannochloropsis gaditana</name>
    <dbReference type="NCBI Taxonomy" id="72520"/>
    <lineage>
        <taxon>Eukaryota</taxon>
        <taxon>Sar</taxon>
        <taxon>Stramenopiles</taxon>
        <taxon>Ochrophyta</taxon>
        <taxon>Eustigmatophyceae</taxon>
        <taxon>Eustigmatales</taxon>
        <taxon>Monodopsidaceae</taxon>
        <taxon>Nannochloropsis</taxon>
    </lineage>
</organism>
<keyword evidence="9" id="KW-0999">Mitochondrion inner membrane</keyword>
<dbReference type="GO" id="GO:0004325">
    <property type="term" value="F:ferrochelatase activity"/>
    <property type="evidence" value="ECO:0007669"/>
    <property type="project" value="UniProtKB-UniRule"/>
</dbReference>
<comment type="pathway">
    <text evidence="2 9">Porphyrin-containing compound metabolism; protoheme biosynthesis; protoheme from protoporphyrin-IX: step 1/1.</text>
</comment>
<feature type="region of interest" description="Disordered" evidence="10">
    <location>
        <begin position="98"/>
        <end position="151"/>
    </location>
</feature>
<dbReference type="FunFam" id="3.40.50.1400:FF:000006">
    <property type="entry name" value="Ferrochelatase"/>
    <property type="match status" value="1"/>
</dbReference>
<dbReference type="InterPro" id="IPR019772">
    <property type="entry name" value="Ferrochelatase_AS"/>
</dbReference>
<keyword evidence="5 9" id="KW-0350">Heme biosynthesis</keyword>
<dbReference type="CDD" id="cd00419">
    <property type="entry name" value="Ferrochelatase_C"/>
    <property type="match status" value="1"/>
</dbReference>
<dbReference type="PROSITE" id="PS00534">
    <property type="entry name" value="FERROCHELATASE"/>
    <property type="match status" value="1"/>
</dbReference>
<evidence type="ECO:0000313" key="12">
    <source>
        <dbReference type="EMBL" id="EWM27178.1"/>
    </source>
</evidence>
<keyword evidence="11" id="KW-0812">Transmembrane</keyword>
<accession>W7TUI8</accession>
<evidence type="ECO:0000256" key="1">
    <source>
        <dbReference type="ARBA" id="ARBA00004229"/>
    </source>
</evidence>
<dbReference type="InterPro" id="IPR001015">
    <property type="entry name" value="Ferrochelatase"/>
</dbReference>
<keyword evidence="13" id="KW-1185">Reference proteome</keyword>
<dbReference type="GO" id="GO:0005743">
    <property type="term" value="C:mitochondrial inner membrane"/>
    <property type="evidence" value="ECO:0007669"/>
    <property type="project" value="UniProtKB-SubCell"/>
</dbReference>
<evidence type="ECO:0000256" key="4">
    <source>
        <dbReference type="ARBA" id="ARBA00023004"/>
    </source>
</evidence>
<comment type="subcellular location">
    <subcellularLocation>
        <location evidence="9">Mitochondrion inner membrane</location>
    </subcellularLocation>
    <subcellularLocation>
        <location evidence="1">Plastid</location>
        <location evidence="1">Chloroplast</location>
    </subcellularLocation>
</comment>
<dbReference type="UniPathway" id="UPA00252">
    <property type="reaction ID" value="UER00325"/>
</dbReference>
<evidence type="ECO:0000256" key="7">
    <source>
        <dbReference type="ARBA" id="ARBA00023244"/>
    </source>
</evidence>
<feature type="transmembrane region" description="Helical" evidence="11">
    <location>
        <begin position="35"/>
        <end position="59"/>
    </location>
</feature>
<dbReference type="GO" id="GO:0009507">
    <property type="term" value="C:chloroplast"/>
    <property type="evidence" value="ECO:0007669"/>
    <property type="project" value="UniProtKB-SubCell"/>
</dbReference>
<evidence type="ECO:0000256" key="5">
    <source>
        <dbReference type="ARBA" id="ARBA00023133"/>
    </source>
</evidence>
<keyword evidence="11" id="KW-1133">Transmembrane helix</keyword>
<dbReference type="Pfam" id="PF00762">
    <property type="entry name" value="Ferrochelatase"/>
    <property type="match status" value="1"/>
</dbReference>
<keyword evidence="9" id="KW-0496">Mitochondrion</keyword>
<dbReference type="GO" id="GO:0006783">
    <property type="term" value="P:heme biosynthetic process"/>
    <property type="evidence" value="ECO:0007669"/>
    <property type="project" value="UniProtKB-UniRule"/>
</dbReference>
<evidence type="ECO:0000256" key="8">
    <source>
        <dbReference type="ARBA" id="ARBA00049380"/>
    </source>
</evidence>
<proteinExistence type="inferred from homology"/>
<comment type="catalytic activity">
    <reaction evidence="8 9">
        <text>heme b + 2 H(+) = protoporphyrin IX + Fe(2+)</text>
        <dbReference type="Rhea" id="RHEA:22584"/>
        <dbReference type="ChEBI" id="CHEBI:15378"/>
        <dbReference type="ChEBI" id="CHEBI:29033"/>
        <dbReference type="ChEBI" id="CHEBI:57306"/>
        <dbReference type="ChEBI" id="CHEBI:60344"/>
        <dbReference type="EC" id="4.98.1.1"/>
    </reaction>
</comment>
<evidence type="ECO:0000256" key="11">
    <source>
        <dbReference type="SAM" id="Phobius"/>
    </source>
</evidence>
<comment type="similarity">
    <text evidence="3 9">Belongs to the ferrochelatase family.</text>
</comment>
<dbReference type="InterPro" id="IPR033644">
    <property type="entry name" value="Ferrochelatase_C"/>
</dbReference>
<dbReference type="AlphaFoldDB" id="W7TUI8"/>
<dbReference type="HAMAP" id="MF_00323">
    <property type="entry name" value="Ferrochelatase"/>
    <property type="match status" value="1"/>
</dbReference>
<evidence type="ECO:0000313" key="13">
    <source>
        <dbReference type="Proteomes" id="UP000019335"/>
    </source>
</evidence>
<dbReference type="CDD" id="cd03411">
    <property type="entry name" value="Ferrochelatase_N"/>
    <property type="match status" value="1"/>
</dbReference>
<comment type="function">
    <text evidence="9">Catalyzes the ferrous insertion into protoporphyrin IX.</text>
</comment>
<dbReference type="InterPro" id="IPR033659">
    <property type="entry name" value="Ferrochelatase_N"/>
</dbReference>
<evidence type="ECO:0000256" key="10">
    <source>
        <dbReference type="SAM" id="MobiDB-lite"/>
    </source>
</evidence>
<keyword evidence="11" id="KW-0472">Membrane</keyword>
<dbReference type="EMBL" id="AZIL01000517">
    <property type="protein sequence ID" value="EWM27178.1"/>
    <property type="molecule type" value="Genomic_DNA"/>
</dbReference>
<evidence type="ECO:0000256" key="9">
    <source>
        <dbReference type="RuleBase" id="RU000607"/>
    </source>
</evidence>